<keyword evidence="2" id="KW-1185">Reference proteome</keyword>
<comment type="caution">
    <text evidence="1">The sequence shown here is derived from an EMBL/GenBank/DDBJ whole genome shotgun (WGS) entry which is preliminary data.</text>
</comment>
<evidence type="ECO:0000313" key="1">
    <source>
        <dbReference type="EMBL" id="GBG22875.1"/>
    </source>
</evidence>
<dbReference type="RefSeq" id="WP_109012901.1">
    <property type="nucleotide sequence ID" value="NZ_BDUD01000002.1"/>
</dbReference>
<dbReference type="Proteomes" id="UP000245124">
    <property type="component" value="Unassembled WGS sequence"/>
</dbReference>
<dbReference type="AlphaFoldDB" id="A0A2R5FX69"/>
<proteinExistence type="predicted"/>
<reference evidence="1 2" key="1">
    <citation type="submission" date="2017-06" db="EMBL/GenBank/DDBJ databases">
        <title>Genome sequencing of cyanobaciteial culture collection at National Institute for Environmental Studies (NIES).</title>
        <authorList>
            <person name="Hirose Y."/>
            <person name="Shimura Y."/>
            <person name="Fujisawa T."/>
            <person name="Nakamura Y."/>
            <person name="Kawachi M."/>
        </authorList>
    </citation>
    <scope>NUCLEOTIDE SEQUENCE [LARGE SCALE GENOMIC DNA]</scope>
    <source>
        <strain evidence="1 2">NIES-4072</strain>
    </source>
</reference>
<sequence length="214" mass="25748">MFPNLEQLQSRILPNNLAVEELNYLGDLDVNSYLFYQRGTDKQNEKYQLTYKYLGESHFEFNGKEITEDFIKIYGLSKKGDFTDFYVYYKTESYIFLSVDIPHNVSKFKFRRSNLYDYNPNIDVKEHFEHTRNPLKSEVIKKSIESIGSIYSNYKLTAKTKGYKSGWVYYRMREIDFKDIPEVVKAWDTIECYIHPYALYCYLSQLPEWIKRFD</sequence>
<dbReference type="EMBL" id="BDUD01000002">
    <property type="protein sequence ID" value="GBG22875.1"/>
    <property type="molecule type" value="Genomic_DNA"/>
</dbReference>
<organism evidence="1 2">
    <name type="scientific">Nostoc commune NIES-4072</name>
    <dbReference type="NCBI Taxonomy" id="2005467"/>
    <lineage>
        <taxon>Bacteria</taxon>
        <taxon>Bacillati</taxon>
        <taxon>Cyanobacteriota</taxon>
        <taxon>Cyanophyceae</taxon>
        <taxon>Nostocales</taxon>
        <taxon>Nostocaceae</taxon>
        <taxon>Nostoc</taxon>
    </lineage>
</organism>
<name>A0A2R5FX69_NOSCO</name>
<protein>
    <submittedName>
        <fullName evidence="1">Uncharacterized protein</fullName>
    </submittedName>
</protein>
<evidence type="ECO:0000313" key="2">
    <source>
        <dbReference type="Proteomes" id="UP000245124"/>
    </source>
</evidence>
<accession>A0A2R5FX69</accession>
<gene>
    <name evidence="1" type="ORF">NIES4072_65870</name>
</gene>